<feature type="signal peptide" evidence="2">
    <location>
        <begin position="1"/>
        <end position="22"/>
    </location>
</feature>
<feature type="region of interest" description="Disordered" evidence="1">
    <location>
        <begin position="134"/>
        <end position="157"/>
    </location>
</feature>
<dbReference type="Gene3D" id="2.40.128.20">
    <property type="match status" value="2"/>
</dbReference>
<reference evidence="3 4" key="2">
    <citation type="submission" date="2019-01" db="EMBL/GenBank/DDBJ databases">
        <title>The decoding of complex shrimp genome reveals the adaptation for benthos swimmer, frequently molting mechanism and breeding impact on genome.</title>
        <authorList>
            <person name="Sun Y."/>
            <person name="Gao Y."/>
            <person name="Yu Y."/>
        </authorList>
    </citation>
    <scope>NUCLEOTIDE SEQUENCE [LARGE SCALE GENOMIC DNA]</scope>
    <source>
        <tissue evidence="3">Muscle</tissue>
    </source>
</reference>
<proteinExistence type="predicted"/>
<dbReference type="InterPro" id="IPR012674">
    <property type="entry name" value="Calycin"/>
</dbReference>
<dbReference type="Proteomes" id="UP000283509">
    <property type="component" value="Unassembled WGS sequence"/>
</dbReference>
<keyword evidence="2" id="KW-0732">Signal</keyword>
<dbReference type="PANTHER" id="PTHR10612:SF62">
    <property type="entry name" value="LIPOCALIN_CYTOSOLIC FATTY-ACID BINDING DOMAIN-CONTAINING PROTEIN"/>
    <property type="match status" value="1"/>
</dbReference>
<dbReference type="GO" id="GO:0006629">
    <property type="term" value="P:lipid metabolic process"/>
    <property type="evidence" value="ECO:0007669"/>
    <property type="project" value="TreeGrafter"/>
</dbReference>
<dbReference type="STRING" id="6689.A0A3R7PIC1"/>
<evidence type="ECO:0000256" key="2">
    <source>
        <dbReference type="SAM" id="SignalP"/>
    </source>
</evidence>
<reference evidence="3 4" key="1">
    <citation type="submission" date="2018-04" db="EMBL/GenBank/DDBJ databases">
        <authorList>
            <person name="Zhang X."/>
            <person name="Yuan J."/>
            <person name="Li F."/>
            <person name="Xiang J."/>
        </authorList>
    </citation>
    <scope>NUCLEOTIDE SEQUENCE [LARGE SCALE GENOMIC DNA]</scope>
    <source>
        <tissue evidence="3">Muscle</tissue>
    </source>
</reference>
<keyword evidence="4" id="KW-1185">Reference proteome</keyword>
<dbReference type="OrthoDB" id="6339451at2759"/>
<feature type="chain" id="PRO_5018681375" evidence="2">
    <location>
        <begin position="23"/>
        <end position="157"/>
    </location>
</feature>
<organism evidence="3 4">
    <name type="scientific">Penaeus vannamei</name>
    <name type="common">Whiteleg shrimp</name>
    <name type="synonym">Litopenaeus vannamei</name>
    <dbReference type="NCBI Taxonomy" id="6689"/>
    <lineage>
        <taxon>Eukaryota</taxon>
        <taxon>Metazoa</taxon>
        <taxon>Ecdysozoa</taxon>
        <taxon>Arthropoda</taxon>
        <taxon>Crustacea</taxon>
        <taxon>Multicrustacea</taxon>
        <taxon>Malacostraca</taxon>
        <taxon>Eumalacostraca</taxon>
        <taxon>Eucarida</taxon>
        <taxon>Decapoda</taxon>
        <taxon>Dendrobranchiata</taxon>
        <taxon>Penaeoidea</taxon>
        <taxon>Penaeidae</taxon>
        <taxon>Penaeus</taxon>
    </lineage>
</organism>
<comment type="caution">
    <text evidence="3">The sequence shown here is derived from an EMBL/GenBank/DDBJ whole genome shotgun (WGS) entry which is preliminary data.</text>
</comment>
<dbReference type="GO" id="GO:0000302">
    <property type="term" value="P:response to reactive oxygen species"/>
    <property type="evidence" value="ECO:0007669"/>
    <property type="project" value="TreeGrafter"/>
</dbReference>
<gene>
    <name evidence="3" type="ORF">C7M84_008705</name>
</gene>
<evidence type="ECO:0000313" key="4">
    <source>
        <dbReference type="Proteomes" id="UP000283509"/>
    </source>
</evidence>
<dbReference type="GO" id="GO:0005737">
    <property type="term" value="C:cytoplasm"/>
    <property type="evidence" value="ECO:0007669"/>
    <property type="project" value="TreeGrafter"/>
</dbReference>
<dbReference type="AlphaFoldDB" id="A0A3R7PIC1"/>
<name>A0A3R7PIC1_PENVA</name>
<protein>
    <submittedName>
        <fullName evidence="3">Uncharacterized protein</fullName>
    </submittedName>
</protein>
<dbReference type="SUPFAM" id="SSF50814">
    <property type="entry name" value="Lipocalins"/>
    <property type="match status" value="1"/>
</dbReference>
<evidence type="ECO:0000256" key="1">
    <source>
        <dbReference type="SAM" id="MobiDB-lite"/>
    </source>
</evidence>
<dbReference type="PANTHER" id="PTHR10612">
    <property type="entry name" value="APOLIPOPROTEIN D"/>
    <property type="match status" value="1"/>
</dbReference>
<evidence type="ECO:0000313" key="3">
    <source>
        <dbReference type="EMBL" id="ROT72886.1"/>
    </source>
</evidence>
<sequence length="157" mass="17566">MSRGTWMAPLALLAALFSGSLAANLIGRQVSLGICPNITNKADFDAVPYLGRWFEYERYDILFQSGMDCVNALYSDMGNGYVEVHNTARTSYDVPAEYHILDTDYENYSSVYNCFEEGDYHWQYAWLLTPPRSPLRRSSPPPARPSPTTGLTSASST</sequence>
<dbReference type="EMBL" id="QCYY01002093">
    <property type="protein sequence ID" value="ROT72886.1"/>
    <property type="molecule type" value="Genomic_DNA"/>
</dbReference>
<accession>A0A3R7PIC1</accession>